<keyword evidence="2 4" id="KW-0442">Lipid degradation</keyword>
<comment type="caution">
    <text evidence="4">Lacks conserved residue(s) required for the propagation of feature annotation.</text>
</comment>
<keyword evidence="3 4" id="KW-0443">Lipid metabolism</keyword>
<dbReference type="InterPro" id="IPR016035">
    <property type="entry name" value="Acyl_Trfase/lysoPLipase"/>
</dbReference>
<dbReference type="GO" id="GO:0046486">
    <property type="term" value="P:glycerolipid metabolic process"/>
    <property type="evidence" value="ECO:0007669"/>
    <property type="project" value="UniProtKB-ARBA"/>
</dbReference>
<evidence type="ECO:0000256" key="1">
    <source>
        <dbReference type="ARBA" id="ARBA00022801"/>
    </source>
</evidence>
<dbReference type="RefSeq" id="XP_031852352.1">
    <property type="nucleotide sequence ID" value="XM_031996461.1"/>
</dbReference>
<reference evidence="6 7" key="1">
    <citation type="submission" date="2019-09" db="EMBL/GenBank/DDBJ databases">
        <authorList>
            <person name="Brejova B."/>
        </authorList>
    </citation>
    <scope>NUCLEOTIDE SEQUENCE [LARGE SCALE GENOMIC DNA]</scope>
</reference>
<accession>A0A5E8B9D0</accession>
<feature type="domain" description="PNPLA" evidence="5">
    <location>
        <begin position="139"/>
        <end position="336"/>
    </location>
</feature>
<sequence length="567" mass="64239">MNATKWATLSQFAKHLDEIGLCRVEETEKDGLCIAWIDNSPRALEIKNTLSKKKDDESEDNVQEHILQKQISAAIKQKAILSKGTTPSTKPINMAEDYILECEQCLQTLLEYGKQGILADLQILDTLVQTRKNFGRTALVLSGGSILGLIHVGVMRELLHNNLLPRIVSGSSAGSIFASILCIHLDHEIDELFDTLIEEKFDIFEETGKEETINVRFARFLKYGTVLDNKYLANTLQGLLGNITFQEAYNRTRKILNVTVSPASIYESARILNYLTSPNVLIWSAVCASCSVPFVFPSYVLLSKDYTTGDIRQWSPSPLKYIDGSVDNDIPLARLSELFNVNHFIACQVNPHVAPIMKATTLLKSVVENMKESNSFFHEILITMTKAQNYMTDEISHFLLVTHELGLFQNLSSKLRAVISQQYAGDITILPEISLGDLKDLFKNPTKEKFLEAHLRGQRALWPKMSLIRNRCAIELALDKSIHELRKRMLPLENNYISQLGRKNFYSTANLKAIEHELTESKEIMRHSKLKSSLKPEKGIDKKYHYRHKSEGTHPYSLSIVMNRGKI</sequence>
<evidence type="ECO:0000259" key="5">
    <source>
        <dbReference type="PROSITE" id="PS51635"/>
    </source>
</evidence>
<name>A0A5E8B9D0_9ASCO</name>
<dbReference type="OrthoDB" id="10049244at2759"/>
<dbReference type="EMBL" id="CABVLU010000001">
    <property type="protein sequence ID" value="VVT47496.1"/>
    <property type="molecule type" value="Genomic_DNA"/>
</dbReference>
<feature type="active site" description="Proton acceptor" evidence="4">
    <location>
        <position position="323"/>
    </location>
</feature>
<dbReference type="PROSITE" id="PS51635">
    <property type="entry name" value="PNPLA"/>
    <property type="match status" value="1"/>
</dbReference>
<organism evidence="6 7">
    <name type="scientific">Magnusiomyces paraingens</name>
    <dbReference type="NCBI Taxonomy" id="2606893"/>
    <lineage>
        <taxon>Eukaryota</taxon>
        <taxon>Fungi</taxon>
        <taxon>Dikarya</taxon>
        <taxon>Ascomycota</taxon>
        <taxon>Saccharomycotina</taxon>
        <taxon>Dipodascomycetes</taxon>
        <taxon>Dipodascales</taxon>
        <taxon>Dipodascaceae</taxon>
        <taxon>Magnusiomyces</taxon>
    </lineage>
</organism>
<dbReference type="AlphaFoldDB" id="A0A5E8B9D0"/>
<dbReference type="GO" id="GO:0052689">
    <property type="term" value="F:carboxylic ester hydrolase activity"/>
    <property type="evidence" value="ECO:0007669"/>
    <property type="project" value="UniProtKB-ARBA"/>
</dbReference>
<dbReference type="InterPro" id="IPR019447">
    <property type="entry name" value="DNA/RNA-bd_Kin17_WH-like_dom"/>
</dbReference>
<evidence type="ECO:0000313" key="6">
    <source>
        <dbReference type="EMBL" id="VVT47496.1"/>
    </source>
</evidence>
<dbReference type="Pfam" id="PF10357">
    <property type="entry name" value="WH_KIN17"/>
    <property type="match status" value="1"/>
</dbReference>
<dbReference type="InterPro" id="IPR002641">
    <property type="entry name" value="PNPLA_dom"/>
</dbReference>
<dbReference type="Gene3D" id="3.40.1090.10">
    <property type="entry name" value="Cytosolic phospholipase A2 catalytic domain"/>
    <property type="match status" value="2"/>
</dbReference>
<keyword evidence="7" id="KW-1185">Reference proteome</keyword>
<protein>
    <recommendedName>
        <fullName evidence="5">PNPLA domain-containing protein</fullName>
    </recommendedName>
</protein>
<dbReference type="GO" id="GO:0016298">
    <property type="term" value="F:lipase activity"/>
    <property type="evidence" value="ECO:0007669"/>
    <property type="project" value="UniProtKB-ARBA"/>
</dbReference>
<dbReference type="Pfam" id="PF01734">
    <property type="entry name" value="Patatin"/>
    <property type="match status" value="1"/>
</dbReference>
<proteinExistence type="predicted"/>
<evidence type="ECO:0000256" key="2">
    <source>
        <dbReference type="ARBA" id="ARBA00022963"/>
    </source>
</evidence>
<dbReference type="SUPFAM" id="SSF52151">
    <property type="entry name" value="FabD/lysophospholipase-like"/>
    <property type="match status" value="1"/>
</dbReference>
<evidence type="ECO:0000256" key="3">
    <source>
        <dbReference type="ARBA" id="ARBA00023098"/>
    </source>
</evidence>
<dbReference type="PANTHER" id="PTHR14226:SF10">
    <property type="entry name" value="TRIACYLGLYCEROL LIPASE 4-RELATED"/>
    <property type="match status" value="1"/>
</dbReference>
<dbReference type="Proteomes" id="UP000398389">
    <property type="component" value="Unassembled WGS sequence"/>
</dbReference>
<feature type="short sequence motif" description="GXSXG" evidence="4">
    <location>
        <begin position="170"/>
        <end position="174"/>
    </location>
</feature>
<dbReference type="InterPro" id="IPR038254">
    <property type="entry name" value="KIN17_WH-like_sf"/>
</dbReference>
<keyword evidence="1 4" id="KW-0378">Hydrolase</keyword>
<dbReference type="SMART" id="SM01253">
    <property type="entry name" value="Kin17_mid"/>
    <property type="match status" value="1"/>
</dbReference>
<dbReference type="InterPro" id="IPR050301">
    <property type="entry name" value="NTE"/>
</dbReference>
<dbReference type="Gene3D" id="1.10.10.2030">
    <property type="entry name" value="DNA/RNA-binding protein Kin17, conserved domain"/>
    <property type="match status" value="1"/>
</dbReference>
<dbReference type="GeneID" id="43580561"/>
<evidence type="ECO:0000256" key="4">
    <source>
        <dbReference type="PROSITE-ProRule" id="PRU01161"/>
    </source>
</evidence>
<dbReference type="GO" id="GO:0016042">
    <property type="term" value="P:lipid catabolic process"/>
    <property type="evidence" value="ECO:0007669"/>
    <property type="project" value="UniProtKB-UniRule"/>
</dbReference>
<gene>
    <name evidence="6" type="ORF">SAPINGB_P001740</name>
</gene>
<feature type="active site" description="Nucleophile" evidence="4">
    <location>
        <position position="172"/>
    </location>
</feature>
<dbReference type="PANTHER" id="PTHR14226">
    <property type="entry name" value="NEUROPATHY TARGET ESTERASE/SWISS CHEESE D.MELANOGASTER"/>
    <property type="match status" value="1"/>
</dbReference>
<evidence type="ECO:0000313" key="7">
    <source>
        <dbReference type="Proteomes" id="UP000398389"/>
    </source>
</evidence>